<name>B2UF36_RALPJ</name>
<reference evidence="2" key="1">
    <citation type="submission" date="2008-05" db="EMBL/GenBank/DDBJ databases">
        <title>Complete sequence of chromosome1 of Ralstonia pickettii 12J.</title>
        <authorList>
            <consortium name="US DOE Joint Genome Institute"/>
            <person name="Lucas S."/>
            <person name="Copeland A."/>
            <person name="Lapidus A."/>
            <person name="Glavina del Rio T."/>
            <person name="Dalin E."/>
            <person name="Tice H."/>
            <person name="Bruce D."/>
            <person name="Goodwin L."/>
            <person name="Pitluck S."/>
            <person name="Meincke L."/>
            <person name="Brettin T."/>
            <person name="Detter J.C."/>
            <person name="Han C."/>
            <person name="Kuske C.R."/>
            <person name="Schmutz J."/>
            <person name="Larimer F."/>
            <person name="Land M."/>
            <person name="Hauser L."/>
            <person name="Kyrpides N."/>
            <person name="Mikhailova N."/>
            <person name="Marsh T."/>
            <person name="Richardson P."/>
        </authorList>
    </citation>
    <scope>NUCLEOTIDE SEQUENCE</scope>
    <source>
        <strain evidence="2">12J</strain>
    </source>
</reference>
<organism evidence="2">
    <name type="scientific">Ralstonia pickettii (strain 12J)</name>
    <dbReference type="NCBI Taxonomy" id="402626"/>
    <lineage>
        <taxon>Bacteria</taxon>
        <taxon>Pseudomonadati</taxon>
        <taxon>Pseudomonadota</taxon>
        <taxon>Betaproteobacteria</taxon>
        <taxon>Burkholderiales</taxon>
        <taxon>Burkholderiaceae</taxon>
        <taxon>Ralstonia</taxon>
    </lineage>
</organism>
<dbReference type="AlphaFoldDB" id="B2UF36"/>
<gene>
    <name evidence="2" type="ordered locus">Rpic_1832</name>
</gene>
<accession>B2UF36</accession>
<dbReference type="KEGG" id="rpi:Rpic_1832"/>
<proteinExistence type="predicted"/>
<evidence type="ECO:0008006" key="3">
    <source>
        <dbReference type="Google" id="ProtNLM"/>
    </source>
</evidence>
<feature type="chain" id="PRO_5002781067" description="Lipoprotein" evidence="1">
    <location>
        <begin position="34"/>
        <end position="135"/>
    </location>
</feature>
<protein>
    <recommendedName>
        <fullName evidence="3">Lipoprotein</fullName>
    </recommendedName>
</protein>
<sequence>MPSSSDVTLKSGYALRACSALALAAVVSGCTTAYEGKYDYAKGWRPGVIIKIGTPTDLAPLEAMCSLAEMSSTARFAYVQFIFGPTHGKFFYSGPQQRHVIVPLPQGGGLHEGARVYINLQDCDQTAVPASTTTR</sequence>
<feature type="signal peptide" evidence="1">
    <location>
        <begin position="1"/>
        <end position="33"/>
    </location>
</feature>
<dbReference type="eggNOG" id="ENOG5032P0N">
    <property type="taxonomic scope" value="Bacteria"/>
</dbReference>
<evidence type="ECO:0000313" key="2">
    <source>
        <dbReference type="EMBL" id="ACD26968.1"/>
    </source>
</evidence>
<keyword evidence="1" id="KW-0732">Signal</keyword>
<dbReference type="HOGENOM" id="CLU_155887_0_0_4"/>
<evidence type="ECO:0000256" key="1">
    <source>
        <dbReference type="SAM" id="SignalP"/>
    </source>
</evidence>
<dbReference type="EMBL" id="CP001068">
    <property type="protein sequence ID" value="ACD26968.1"/>
    <property type="molecule type" value="Genomic_DNA"/>
</dbReference>